<keyword evidence="4 7" id="KW-0540">Nuclease</keyword>
<dbReference type="InterPro" id="IPR050535">
    <property type="entry name" value="DNA_Repair-Maintenance_Comp"/>
</dbReference>
<evidence type="ECO:0000256" key="4">
    <source>
        <dbReference type="ARBA" id="ARBA00022722"/>
    </source>
</evidence>
<dbReference type="RefSeq" id="WP_153925874.1">
    <property type="nucleotide sequence ID" value="NZ_JACRWE010000001.1"/>
</dbReference>
<comment type="function">
    <text evidence="7">SbcCD cleaves DNA hairpin structures. These structures can inhibit DNA replication and are intermediates in certain DNA recombination reactions. The complex acts as a 3'-&gt;5' double strand exonuclease that can open hairpins. It also has a 5' single-strand endonuclease activity.</text>
</comment>
<comment type="subunit">
    <text evidence="2 7">Heterodimer of SbcC and SbcD.</text>
</comment>
<dbReference type="InterPro" id="IPR026843">
    <property type="entry name" value="SbcD_C"/>
</dbReference>
<keyword evidence="11" id="KW-1185">Reference proteome</keyword>
<accession>A0ABR7JLY7</accession>
<dbReference type="Pfam" id="PF00149">
    <property type="entry name" value="Metallophos"/>
    <property type="match status" value="1"/>
</dbReference>
<proteinExistence type="inferred from homology"/>
<protein>
    <recommendedName>
        <fullName evidence="3 7">Nuclease SbcCD subunit D</fullName>
    </recommendedName>
</protein>
<dbReference type="InterPro" id="IPR004843">
    <property type="entry name" value="Calcineurin-like_PHP"/>
</dbReference>
<reference evidence="10 11" key="1">
    <citation type="submission" date="2020-08" db="EMBL/GenBank/DDBJ databases">
        <authorList>
            <person name="Liu C."/>
            <person name="Sun Q."/>
        </authorList>
    </citation>
    <scope>NUCLEOTIDE SEQUENCE [LARGE SCALE GENOMIC DNA]</scope>
    <source>
        <strain evidence="10 11">NSJ-18</strain>
    </source>
</reference>
<dbReference type="EMBL" id="JACRWE010000001">
    <property type="protein sequence ID" value="MBC5995782.1"/>
    <property type="molecule type" value="Genomic_DNA"/>
</dbReference>
<feature type="domain" description="Nuclease SbcCD subunit D C-terminal" evidence="9">
    <location>
        <begin position="290"/>
        <end position="375"/>
    </location>
</feature>
<dbReference type="InterPro" id="IPR041796">
    <property type="entry name" value="Mre11_N"/>
</dbReference>
<dbReference type="PANTHER" id="PTHR30337">
    <property type="entry name" value="COMPONENT OF ATP-DEPENDENT DSDNA EXONUCLEASE"/>
    <property type="match status" value="1"/>
</dbReference>
<evidence type="ECO:0000259" key="9">
    <source>
        <dbReference type="Pfam" id="PF12320"/>
    </source>
</evidence>
<keyword evidence="7" id="KW-0233">DNA recombination</keyword>
<keyword evidence="7" id="KW-0235">DNA replication</keyword>
<evidence type="ECO:0000256" key="2">
    <source>
        <dbReference type="ARBA" id="ARBA00011322"/>
    </source>
</evidence>
<dbReference type="GO" id="GO:0004527">
    <property type="term" value="F:exonuclease activity"/>
    <property type="evidence" value="ECO:0007669"/>
    <property type="project" value="UniProtKB-KW"/>
</dbReference>
<comment type="caution">
    <text evidence="10">The sequence shown here is derived from an EMBL/GenBank/DDBJ whole genome shotgun (WGS) entry which is preliminary data.</text>
</comment>
<dbReference type="Proteomes" id="UP000609849">
    <property type="component" value="Unassembled WGS sequence"/>
</dbReference>
<dbReference type="CDD" id="cd00840">
    <property type="entry name" value="MPP_Mre11_N"/>
    <property type="match status" value="1"/>
</dbReference>
<keyword evidence="7" id="KW-0255">Endonuclease</keyword>
<feature type="domain" description="Calcineurin-like phosphoesterase" evidence="8">
    <location>
        <begin position="1"/>
        <end position="239"/>
    </location>
</feature>
<evidence type="ECO:0000313" key="11">
    <source>
        <dbReference type="Proteomes" id="UP000609849"/>
    </source>
</evidence>
<gene>
    <name evidence="7 10" type="primary">sbcD</name>
    <name evidence="10" type="ORF">H8923_03325</name>
</gene>
<evidence type="ECO:0000256" key="5">
    <source>
        <dbReference type="ARBA" id="ARBA00022801"/>
    </source>
</evidence>
<evidence type="ECO:0000256" key="3">
    <source>
        <dbReference type="ARBA" id="ARBA00013365"/>
    </source>
</evidence>
<dbReference type="NCBIfam" id="TIGR00619">
    <property type="entry name" value="sbcd"/>
    <property type="match status" value="1"/>
</dbReference>
<organism evidence="10 11">
    <name type="scientific">Romboutsia faecis</name>
    <dbReference type="NCBI Taxonomy" id="2764597"/>
    <lineage>
        <taxon>Bacteria</taxon>
        <taxon>Bacillati</taxon>
        <taxon>Bacillota</taxon>
        <taxon>Clostridia</taxon>
        <taxon>Peptostreptococcales</taxon>
        <taxon>Peptostreptococcaceae</taxon>
        <taxon>Romboutsia</taxon>
    </lineage>
</organism>
<dbReference type="InterPro" id="IPR029052">
    <property type="entry name" value="Metallo-depent_PP-like"/>
</dbReference>
<evidence type="ECO:0000259" key="8">
    <source>
        <dbReference type="Pfam" id="PF00149"/>
    </source>
</evidence>
<dbReference type="InterPro" id="IPR004593">
    <property type="entry name" value="SbcD"/>
</dbReference>
<keyword evidence="6 7" id="KW-0269">Exonuclease</keyword>
<dbReference type="Pfam" id="PF12320">
    <property type="entry name" value="SbcD_C"/>
    <property type="match status" value="1"/>
</dbReference>
<name>A0ABR7JLY7_9FIRM</name>
<sequence>MKFIHTSDWHLGKSLEGHSRLEEQEKFCEDFVKLVNDNDIDMVIIAGDIYDTSNPPAQAEKLFYKTVSRLANNGERCVLIISGNHDNPERLAAITPLAHEQGIIVLGYPLSSTEKAKYEGFEILDAKEGCLKVEIKGEKATIITLPYPSEKRLNEAIGNPNNNEEAQKTYSERVGELFRELEENFEEDTINIAVSHIFVVGGEGTDSERPIQLGGSLLVEKKDLPTKAQYIALGHLHKPQKASDRLNAYYSGSPLQYSKDERSYAKGANIVDLKAGESPIIQSIYFKNYKPIEVFKCNGIEEAIKICEDNQDRDIWSYFEIKTEHVISQSEIKKMKELLDDIIEIRPIITSEYNEEEIDVNEKSMGELFKEFYQFSTGLDPRGELMDLFLDIISEEGDLEDETN</sequence>
<dbReference type="PANTHER" id="PTHR30337:SF0">
    <property type="entry name" value="NUCLEASE SBCCD SUBUNIT D"/>
    <property type="match status" value="1"/>
</dbReference>
<comment type="similarity">
    <text evidence="1 7">Belongs to the SbcD family.</text>
</comment>
<evidence type="ECO:0000256" key="7">
    <source>
        <dbReference type="RuleBase" id="RU363069"/>
    </source>
</evidence>
<evidence type="ECO:0000313" key="10">
    <source>
        <dbReference type="EMBL" id="MBC5995782.1"/>
    </source>
</evidence>
<keyword evidence="5 7" id="KW-0378">Hydrolase</keyword>
<evidence type="ECO:0000256" key="6">
    <source>
        <dbReference type="ARBA" id="ARBA00022839"/>
    </source>
</evidence>
<evidence type="ECO:0000256" key="1">
    <source>
        <dbReference type="ARBA" id="ARBA00010555"/>
    </source>
</evidence>
<dbReference type="Gene3D" id="3.60.21.10">
    <property type="match status" value="1"/>
</dbReference>
<dbReference type="SUPFAM" id="SSF56300">
    <property type="entry name" value="Metallo-dependent phosphatases"/>
    <property type="match status" value="1"/>
</dbReference>